<dbReference type="GeneID" id="37028733"/>
<evidence type="ECO:0000256" key="7">
    <source>
        <dbReference type="ARBA" id="ARBA00023098"/>
    </source>
</evidence>
<dbReference type="InterPro" id="IPR002347">
    <property type="entry name" value="SDR_fam"/>
</dbReference>
<accession>A0A316UJ30</accession>
<keyword evidence="5" id="KW-1133">Transmembrane helix</keyword>
<keyword evidence="13" id="KW-1185">Reference proteome</keyword>
<dbReference type="AlphaFoldDB" id="A0A316UJ30"/>
<dbReference type="InterPro" id="IPR020904">
    <property type="entry name" value="Sc_DH/Rdtase_CS"/>
</dbReference>
<sequence length="422" mass="47300">MSSSSDNSSAVKRWPNQPNRPSLRFREPFTVDVVARHLARTILRPELVFAWPALLYSFDRRYAHRLFALAREGQFPRLLSLATLRGLLRAYPLFALAWLFGLIRVLNAALERYASNLGEWKADKPNWSKEVVVVTGGARGIGAKIVELLSHEKRARVAVLDLGEPEYAPAPRGAPAIHYYKVDVADASAVAGAAASIRRHLGPVTMLVNNAGLMSFHRIVDTDPANVTKLWRVNTLAHFVTVKEFLPDMIKKNHGHIMALTSSASFASLPQMSEYTTSKTASLAFFEVLRGELRSRYHAPRVRTSICCPTKVQTTMGNSMESHEMPFFHPTLQPIQVARRMVDALDSGLSHYMVMPGLMKILPLLRGMPYWLRSFIDIVGKTDHLVNDSSAKRAYDDGYGKEWEGSDAEDRKRFLASLEKKA</sequence>
<dbReference type="RefSeq" id="XP_025359904.1">
    <property type="nucleotide sequence ID" value="XM_025506910.1"/>
</dbReference>
<proteinExistence type="inferred from homology"/>
<evidence type="ECO:0000256" key="3">
    <source>
        <dbReference type="ARBA" id="ARBA00022692"/>
    </source>
</evidence>
<evidence type="ECO:0000256" key="10">
    <source>
        <dbReference type="ARBA" id="ARBA00068717"/>
    </source>
</evidence>
<dbReference type="PANTHER" id="PTHR24322:SF736">
    <property type="entry name" value="RETINOL DEHYDROGENASE 10"/>
    <property type="match status" value="1"/>
</dbReference>
<evidence type="ECO:0000256" key="2">
    <source>
        <dbReference type="ARBA" id="ARBA00006484"/>
    </source>
</evidence>
<evidence type="ECO:0000313" key="13">
    <source>
        <dbReference type="Proteomes" id="UP000245884"/>
    </source>
</evidence>
<dbReference type="InterPro" id="IPR036291">
    <property type="entry name" value="NAD(P)-bd_dom_sf"/>
</dbReference>
<evidence type="ECO:0000256" key="9">
    <source>
        <dbReference type="ARBA" id="ARBA00059620"/>
    </source>
</evidence>
<evidence type="ECO:0000256" key="1">
    <source>
        <dbReference type="ARBA" id="ARBA00004141"/>
    </source>
</evidence>
<dbReference type="Proteomes" id="UP000245884">
    <property type="component" value="Unassembled WGS sequence"/>
</dbReference>
<dbReference type="FunFam" id="3.40.50.720:FF:000131">
    <property type="entry name" value="Short-chain dehydrogenase/reductase 3"/>
    <property type="match status" value="1"/>
</dbReference>
<protein>
    <recommendedName>
        <fullName evidence="10">Short-chain dehydrogenase/reductase 3</fullName>
    </recommendedName>
    <alternativeName>
        <fullName evidence="11">Retinal short-chain dehydrogenase/reductase 1</fullName>
    </alternativeName>
</protein>
<keyword evidence="6" id="KW-0560">Oxidoreductase</keyword>
<comment type="subcellular location">
    <subcellularLocation>
        <location evidence="1">Membrane</location>
        <topology evidence="1">Multi-pass membrane protein</topology>
    </subcellularLocation>
</comment>
<evidence type="ECO:0000256" key="8">
    <source>
        <dbReference type="ARBA" id="ARBA00023136"/>
    </source>
</evidence>
<keyword evidence="8" id="KW-0472">Membrane</keyword>
<keyword evidence="4" id="KW-0521">NADP</keyword>
<dbReference type="STRING" id="1569628.A0A316UJ30"/>
<dbReference type="GO" id="GO:0016020">
    <property type="term" value="C:membrane"/>
    <property type="evidence" value="ECO:0007669"/>
    <property type="project" value="UniProtKB-SubCell"/>
</dbReference>
<organism evidence="12 13">
    <name type="scientific">Jaminaea rosea</name>
    <dbReference type="NCBI Taxonomy" id="1569628"/>
    <lineage>
        <taxon>Eukaryota</taxon>
        <taxon>Fungi</taxon>
        <taxon>Dikarya</taxon>
        <taxon>Basidiomycota</taxon>
        <taxon>Ustilaginomycotina</taxon>
        <taxon>Exobasidiomycetes</taxon>
        <taxon>Microstromatales</taxon>
        <taxon>Microstromatales incertae sedis</taxon>
        <taxon>Jaminaea</taxon>
    </lineage>
</organism>
<evidence type="ECO:0000256" key="11">
    <source>
        <dbReference type="ARBA" id="ARBA00082544"/>
    </source>
</evidence>
<evidence type="ECO:0000256" key="5">
    <source>
        <dbReference type="ARBA" id="ARBA00022989"/>
    </source>
</evidence>
<comment type="function">
    <text evidence="9">Catalyzes the reduction of all-trans-retinal to all-trans-retinol in the presence of NADPH.</text>
</comment>
<reference evidence="12 13" key="1">
    <citation type="journal article" date="2018" name="Mol. Biol. Evol.">
        <title>Broad Genomic Sampling Reveals a Smut Pathogenic Ancestry of the Fungal Clade Ustilaginomycotina.</title>
        <authorList>
            <person name="Kijpornyongpan T."/>
            <person name="Mondo S.J."/>
            <person name="Barry K."/>
            <person name="Sandor L."/>
            <person name="Lee J."/>
            <person name="Lipzen A."/>
            <person name="Pangilinan J."/>
            <person name="LaButti K."/>
            <person name="Hainaut M."/>
            <person name="Henrissat B."/>
            <person name="Grigoriev I.V."/>
            <person name="Spatafora J.W."/>
            <person name="Aime M.C."/>
        </authorList>
    </citation>
    <scope>NUCLEOTIDE SEQUENCE [LARGE SCALE GENOMIC DNA]</scope>
    <source>
        <strain evidence="12 13">MCA 5214</strain>
    </source>
</reference>
<evidence type="ECO:0000256" key="4">
    <source>
        <dbReference type="ARBA" id="ARBA00022857"/>
    </source>
</evidence>
<dbReference type="OrthoDB" id="10253736at2759"/>
<keyword evidence="7" id="KW-0443">Lipid metabolism</keyword>
<dbReference type="GO" id="GO:0052650">
    <property type="term" value="F:all-trans-retinol dehydrogenase (NADP+) activity"/>
    <property type="evidence" value="ECO:0007669"/>
    <property type="project" value="UniProtKB-ARBA"/>
</dbReference>
<name>A0A316UJ30_9BASI</name>
<dbReference type="Gene3D" id="3.40.50.720">
    <property type="entry name" value="NAD(P)-binding Rossmann-like Domain"/>
    <property type="match status" value="1"/>
</dbReference>
<gene>
    <name evidence="12" type="ORF">BDZ90DRAFT_234138</name>
</gene>
<dbReference type="PRINTS" id="PR00081">
    <property type="entry name" value="GDHRDH"/>
</dbReference>
<dbReference type="PROSITE" id="PS00061">
    <property type="entry name" value="ADH_SHORT"/>
    <property type="match status" value="1"/>
</dbReference>
<dbReference type="SUPFAM" id="SSF51735">
    <property type="entry name" value="NAD(P)-binding Rossmann-fold domains"/>
    <property type="match status" value="1"/>
</dbReference>
<comment type="similarity">
    <text evidence="2">Belongs to the short-chain dehydrogenases/reductases (SDR) family.</text>
</comment>
<evidence type="ECO:0000313" key="12">
    <source>
        <dbReference type="EMBL" id="PWN25292.1"/>
    </source>
</evidence>
<evidence type="ECO:0000256" key="6">
    <source>
        <dbReference type="ARBA" id="ARBA00023002"/>
    </source>
</evidence>
<keyword evidence="3" id="KW-0812">Transmembrane</keyword>
<dbReference type="Pfam" id="PF00106">
    <property type="entry name" value="adh_short"/>
    <property type="match status" value="1"/>
</dbReference>
<dbReference type="PANTHER" id="PTHR24322">
    <property type="entry name" value="PKSB"/>
    <property type="match status" value="1"/>
</dbReference>
<dbReference type="EMBL" id="KZ819676">
    <property type="protein sequence ID" value="PWN25292.1"/>
    <property type="molecule type" value="Genomic_DNA"/>
</dbReference>